<dbReference type="PANTHER" id="PTHR36122">
    <property type="entry name" value="NICOTINAMIDE RIBOSIDE TRANSPORTER PNUC"/>
    <property type="match status" value="1"/>
</dbReference>
<feature type="transmembrane region" description="Helical" evidence="10">
    <location>
        <begin position="87"/>
        <end position="106"/>
    </location>
</feature>
<evidence type="ECO:0000256" key="1">
    <source>
        <dbReference type="ARBA" id="ARBA00002672"/>
    </source>
</evidence>
<feature type="transmembrane region" description="Helical" evidence="10">
    <location>
        <begin position="162"/>
        <end position="179"/>
    </location>
</feature>
<keyword evidence="5" id="KW-0813">Transport</keyword>
<evidence type="ECO:0000313" key="12">
    <source>
        <dbReference type="Proteomes" id="UP001210865"/>
    </source>
</evidence>
<evidence type="ECO:0000256" key="5">
    <source>
        <dbReference type="ARBA" id="ARBA00022448"/>
    </source>
</evidence>
<protein>
    <recommendedName>
        <fullName evidence="4">Nicotinamide riboside transporter PnuC</fullName>
    </recommendedName>
</protein>
<dbReference type="InterPro" id="IPR006419">
    <property type="entry name" value="NMN_transpt_PnuC"/>
</dbReference>
<keyword evidence="9 10" id="KW-0472">Membrane</keyword>
<feature type="transmembrane region" description="Helical" evidence="10">
    <location>
        <begin position="46"/>
        <end position="67"/>
    </location>
</feature>
<evidence type="ECO:0000256" key="8">
    <source>
        <dbReference type="ARBA" id="ARBA00022989"/>
    </source>
</evidence>
<dbReference type="EMBL" id="CP115174">
    <property type="protein sequence ID" value="WBO22279.1"/>
    <property type="molecule type" value="Genomic_DNA"/>
</dbReference>
<dbReference type="RefSeq" id="WP_270076927.1">
    <property type="nucleotide sequence ID" value="NZ_CP115174.1"/>
</dbReference>
<keyword evidence="7 10" id="KW-0812">Transmembrane</keyword>
<keyword evidence="8 10" id="KW-1133">Transmembrane helix</keyword>
<evidence type="ECO:0000256" key="4">
    <source>
        <dbReference type="ARBA" id="ARBA00017522"/>
    </source>
</evidence>
<evidence type="ECO:0000256" key="2">
    <source>
        <dbReference type="ARBA" id="ARBA00004651"/>
    </source>
</evidence>
<name>A0ABY7NLA2_9SPHN</name>
<keyword evidence="6" id="KW-1003">Cell membrane</keyword>
<dbReference type="Pfam" id="PF04973">
    <property type="entry name" value="NMN_transporter"/>
    <property type="match status" value="1"/>
</dbReference>
<keyword evidence="12" id="KW-1185">Reference proteome</keyword>
<evidence type="ECO:0000256" key="3">
    <source>
        <dbReference type="ARBA" id="ARBA00006669"/>
    </source>
</evidence>
<comment type="function">
    <text evidence="1">Required for nicotinamide riboside transport across the inner membrane.</text>
</comment>
<evidence type="ECO:0000256" key="6">
    <source>
        <dbReference type="ARBA" id="ARBA00022475"/>
    </source>
</evidence>
<reference evidence="11 12" key="1">
    <citation type="submission" date="2022-12" db="EMBL/GenBank/DDBJ databases">
        <title>Sphingomonas abieness sp. nov., an endophytic bacterium isolated from Abies koreana.</title>
        <authorList>
            <person name="Jiang L."/>
            <person name="Lee J."/>
        </authorList>
    </citation>
    <scope>NUCLEOTIDE SEQUENCE [LARGE SCALE GENOMIC DNA]</scope>
    <source>
        <strain evidence="12">PAMB 00755</strain>
    </source>
</reference>
<evidence type="ECO:0000313" key="11">
    <source>
        <dbReference type="EMBL" id="WBO22279.1"/>
    </source>
</evidence>
<proteinExistence type="inferred from homology"/>
<dbReference type="Proteomes" id="UP001210865">
    <property type="component" value="Chromosome"/>
</dbReference>
<organism evidence="11 12">
    <name type="scientific">Sphingomonas abietis</name>
    <dbReference type="NCBI Taxonomy" id="3012344"/>
    <lineage>
        <taxon>Bacteria</taxon>
        <taxon>Pseudomonadati</taxon>
        <taxon>Pseudomonadota</taxon>
        <taxon>Alphaproteobacteria</taxon>
        <taxon>Sphingomonadales</taxon>
        <taxon>Sphingomonadaceae</taxon>
        <taxon>Sphingomonas</taxon>
    </lineage>
</organism>
<comment type="similarity">
    <text evidence="3">Belongs to the nicotinamide ribonucleoside (NR) uptake permease (TC 4.B.1) family.</text>
</comment>
<dbReference type="PANTHER" id="PTHR36122:SF2">
    <property type="entry name" value="NICOTINAMIDE RIBOSIDE TRANSPORTER PNUC"/>
    <property type="match status" value="1"/>
</dbReference>
<gene>
    <name evidence="11" type="primary">pnuC</name>
    <name evidence="11" type="ORF">PBT88_19375</name>
</gene>
<evidence type="ECO:0000256" key="7">
    <source>
        <dbReference type="ARBA" id="ARBA00022692"/>
    </source>
</evidence>
<evidence type="ECO:0000256" key="9">
    <source>
        <dbReference type="ARBA" id="ARBA00023136"/>
    </source>
</evidence>
<accession>A0ABY7NLA2</accession>
<sequence>MSPLEIAAVIISFLAIWLTARRHMLCWPVGLLSCALYFKLFLDVRLYADMMLQILFGLSVLYGWWAWYRDRDGAGEVIIRRLSRTQAVAGLAAGALGSWAIGWFTSHYTDASLPWIDATLSSFSLVAQYWTARRYPANWLLWIVVDVIYVGMFLFKALWLTAGLYAAMIALAAIGYARWRKIARNRPTEGGTGA</sequence>
<dbReference type="NCBIfam" id="TIGR01528">
    <property type="entry name" value="NMN_trans_PnuC"/>
    <property type="match status" value="1"/>
</dbReference>
<evidence type="ECO:0000256" key="10">
    <source>
        <dbReference type="SAM" id="Phobius"/>
    </source>
</evidence>
<comment type="subcellular location">
    <subcellularLocation>
        <location evidence="2">Cell membrane</location>
        <topology evidence="2">Multi-pass membrane protein</topology>
    </subcellularLocation>
</comment>